<feature type="compositionally biased region" description="Acidic residues" evidence="11">
    <location>
        <begin position="952"/>
        <end position="965"/>
    </location>
</feature>
<evidence type="ECO:0000256" key="11">
    <source>
        <dbReference type="SAM" id="MobiDB-lite"/>
    </source>
</evidence>
<dbReference type="InterPro" id="IPR003593">
    <property type="entry name" value="AAA+_ATPase"/>
</dbReference>
<protein>
    <recommendedName>
        <fullName evidence="5 10">Replication factor C subunit 1</fullName>
    </recommendedName>
</protein>
<evidence type="ECO:0000256" key="10">
    <source>
        <dbReference type="PIRNR" id="PIRNR036578"/>
    </source>
</evidence>
<comment type="subcellular location">
    <subcellularLocation>
        <location evidence="2 10">Nucleus</location>
    </subcellularLocation>
</comment>
<dbReference type="Proteomes" id="UP000036987">
    <property type="component" value="Unassembled WGS sequence"/>
</dbReference>
<dbReference type="GO" id="GO:0005634">
    <property type="term" value="C:nucleus"/>
    <property type="evidence" value="ECO:0000318"/>
    <property type="project" value="GO_Central"/>
</dbReference>
<evidence type="ECO:0000256" key="1">
    <source>
        <dbReference type="ARBA" id="ARBA00002386"/>
    </source>
</evidence>
<dbReference type="STRING" id="29655.A0A0K9Q2F4"/>
<feature type="compositionally biased region" description="Polar residues" evidence="11">
    <location>
        <begin position="973"/>
        <end position="1011"/>
    </location>
</feature>
<dbReference type="InterPro" id="IPR027417">
    <property type="entry name" value="P-loop_NTPase"/>
</dbReference>
<comment type="function">
    <text evidence="1">May be involved in DNA replication and thus regulate cell proliferation.</text>
</comment>
<evidence type="ECO:0000256" key="4">
    <source>
        <dbReference type="ARBA" id="ARBA00011480"/>
    </source>
</evidence>
<reference evidence="14" key="1">
    <citation type="journal article" date="2016" name="Nature">
        <title>The genome of the seagrass Zostera marina reveals angiosperm adaptation to the sea.</title>
        <authorList>
            <person name="Olsen J.L."/>
            <person name="Rouze P."/>
            <person name="Verhelst B."/>
            <person name="Lin Y.-C."/>
            <person name="Bayer T."/>
            <person name="Collen J."/>
            <person name="Dattolo E."/>
            <person name="De Paoli E."/>
            <person name="Dittami S."/>
            <person name="Maumus F."/>
            <person name="Michel G."/>
            <person name="Kersting A."/>
            <person name="Lauritano C."/>
            <person name="Lohaus R."/>
            <person name="Toepel M."/>
            <person name="Tonon T."/>
            <person name="Vanneste K."/>
            <person name="Amirebrahimi M."/>
            <person name="Brakel J."/>
            <person name="Bostroem C."/>
            <person name="Chovatia M."/>
            <person name="Grimwood J."/>
            <person name="Jenkins J.W."/>
            <person name="Jueterbock A."/>
            <person name="Mraz A."/>
            <person name="Stam W.T."/>
            <person name="Tice H."/>
            <person name="Bornberg-Bauer E."/>
            <person name="Green P.J."/>
            <person name="Pearson G.A."/>
            <person name="Procaccini G."/>
            <person name="Duarte C.M."/>
            <person name="Schmutz J."/>
            <person name="Reusch T.B.H."/>
            <person name="Van de Peer Y."/>
        </authorList>
    </citation>
    <scope>NUCLEOTIDE SEQUENCE [LARGE SCALE GENOMIC DNA]</scope>
    <source>
        <strain evidence="14">cv. Finnish</strain>
    </source>
</reference>
<feature type="region of interest" description="Disordered" evidence="11">
    <location>
        <begin position="938"/>
        <end position="1035"/>
    </location>
</feature>
<feature type="region of interest" description="Disordered" evidence="11">
    <location>
        <begin position="380"/>
        <end position="408"/>
    </location>
</feature>
<dbReference type="SUPFAM" id="SSF48019">
    <property type="entry name" value="post-AAA+ oligomerization domain-like"/>
    <property type="match status" value="1"/>
</dbReference>
<keyword evidence="9 10" id="KW-0539">Nucleus</keyword>
<evidence type="ECO:0000256" key="8">
    <source>
        <dbReference type="ARBA" id="ARBA00022840"/>
    </source>
</evidence>
<dbReference type="CDD" id="cd17752">
    <property type="entry name" value="BRCT_RFC1"/>
    <property type="match status" value="1"/>
</dbReference>
<dbReference type="PROSITE" id="PS50172">
    <property type="entry name" value="BRCT"/>
    <property type="match status" value="1"/>
</dbReference>
<feature type="region of interest" description="Disordered" evidence="11">
    <location>
        <begin position="83"/>
        <end position="261"/>
    </location>
</feature>
<keyword evidence="8 10" id="KW-0067">ATP-binding</keyword>
<dbReference type="PIRSF" id="PIRSF036578">
    <property type="entry name" value="RFC1"/>
    <property type="match status" value="1"/>
</dbReference>
<dbReference type="Gene3D" id="1.10.8.60">
    <property type="match status" value="1"/>
</dbReference>
<dbReference type="Gene3D" id="1.20.272.10">
    <property type="match status" value="1"/>
</dbReference>
<dbReference type="PANTHER" id="PTHR23389">
    <property type="entry name" value="CHROMOSOME TRANSMISSION FIDELITY FACTOR 18"/>
    <property type="match status" value="1"/>
</dbReference>
<dbReference type="Gene3D" id="3.40.50.300">
    <property type="entry name" value="P-loop containing nucleotide triphosphate hydrolases"/>
    <property type="match status" value="1"/>
</dbReference>
<evidence type="ECO:0000256" key="7">
    <source>
        <dbReference type="ARBA" id="ARBA00022741"/>
    </source>
</evidence>
<sequence>MLLEVLNPFGLARLIEVFISFSSFLFIPVSSLPFQEVPAVCFPHNGASLLFLPRYFLGFFLRACSLHFLVKWKWFMKQHDKRNQNATGSNKPKLEIPSKPTPPVPQSEPTSDAQDGARRKKTSKYFAASTSEPTTKQKLKEETKMDTPPSKRKLQKVKDDSDYEEEDENDDFVSPVAKKKSSVVKPTKKPKLEMNLDDQDDTNDIKESLSAKPAGRGRGGGRGSSAPPTAGRGRGGGRGGYSSYMERKDPPHKGEKEVPDGASDCLAGFTFVISGTLDSLEREEAEDLIKRYGGRITGSVSKKTSFLLADEDIGGRKSEKAKELRTPFLTEDGLFDMIRKSKSSKTNISGVTDKKYSENLAKPSKSPMKIEKKGVQITSVSPVKDSPKKLSGSISNISQSKKKNETGSGISMTWTEKYKPKVPNEIIGNQSIVKQLHDWLVHWNEQFLHPRQNEKGIRKTDSGAKKSVLLSGTPGIGKTTSAKLVSQMLGFQAIEVNASDSRGKADSKIIRGISGSTSNSVKELVSNEALDLTKDWSKHPKMVLIMDEVDGMSAGDRGGVSDLIASIKISKIPIICICNDRYSQKLKSLINYCLPLNYRKPTKQQMGKRLLQIASAEGIQANEIAMEELADRVNGDMRMAINQLQYMSLSKSVIKFDDIRERLLNSSKDEDISPFTAVDKLFGYNGGKLRMDERVDFCMADPDLVPLIIQENYLNYQPLSDGKSDIGTRRMNLIARAAESIATGDIVNVQIRRYRQWQLFQMGSLASCIIPASLLHGNRQTLEQGERNFNRFGGWLGKNSTMGKNTRLLQDLHVHVLASQGSNLDRVSLRTDYLPLLLKKLTVPLRTLSKESAVQMVVEFMDAYSLSQEDFDTIVDLSKFHGHPNPLEGVQSAVKAALTKAYKQRSNSRLVRAGAADLINLQGFKKAPKKRIAAILDPVETESPDENALLDNGDDEDNSETEEAGGEPKLLLDSQSNKSKGIQVQLELKNSGTSNSKGARNSTVKKTPATTKSRKAPGVGEKGGRGSGSGTKRKR</sequence>
<dbReference type="GO" id="GO:0006281">
    <property type="term" value="P:DNA repair"/>
    <property type="evidence" value="ECO:0007669"/>
    <property type="project" value="InterPro"/>
</dbReference>
<dbReference type="GO" id="GO:0005524">
    <property type="term" value="F:ATP binding"/>
    <property type="evidence" value="ECO:0007669"/>
    <property type="project" value="UniProtKB-UniRule"/>
</dbReference>
<proteinExistence type="inferred from homology"/>
<gene>
    <name evidence="13" type="ORF">ZOSMA_125G00690</name>
</gene>
<comment type="similarity">
    <text evidence="3 10">Belongs to the activator 1 large subunit family.</text>
</comment>
<dbReference type="InterPro" id="IPR001357">
    <property type="entry name" value="BRCT_dom"/>
</dbReference>
<dbReference type="PANTHER" id="PTHR23389:SF6">
    <property type="entry name" value="REPLICATION FACTOR C SUBUNIT 1"/>
    <property type="match status" value="1"/>
</dbReference>
<feature type="compositionally biased region" description="Acidic residues" evidence="11">
    <location>
        <begin position="161"/>
        <end position="171"/>
    </location>
</feature>
<accession>A0A0K9Q2F4</accession>
<dbReference type="SUPFAM" id="SSF52540">
    <property type="entry name" value="P-loop containing nucleoside triphosphate hydrolases"/>
    <property type="match status" value="1"/>
</dbReference>
<name>A0A0K9Q2F4_ZOSMR</name>
<dbReference type="OMA" id="LICNERN"/>
<comment type="caution">
    <text evidence="13">The sequence shown here is derived from an EMBL/GenBank/DDBJ whole genome shotgun (WGS) entry which is preliminary data.</text>
</comment>
<dbReference type="SMART" id="SM00382">
    <property type="entry name" value="AAA"/>
    <property type="match status" value="1"/>
</dbReference>
<dbReference type="SMART" id="SM00292">
    <property type="entry name" value="BRCT"/>
    <property type="match status" value="1"/>
</dbReference>
<dbReference type="InterPro" id="IPR013725">
    <property type="entry name" value="DNA_replication_fac_RFC1_C"/>
</dbReference>
<dbReference type="Pfam" id="PF00533">
    <property type="entry name" value="BRCT"/>
    <property type="match status" value="1"/>
</dbReference>
<feature type="compositionally biased region" description="Basic residues" evidence="11">
    <location>
        <begin position="177"/>
        <end position="189"/>
    </location>
</feature>
<dbReference type="GO" id="GO:0006260">
    <property type="term" value="P:DNA replication"/>
    <property type="evidence" value="ECO:0007669"/>
    <property type="project" value="UniProtKB-KW"/>
</dbReference>
<keyword evidence="6 10" id="KW-0235">DNA replication</keyword>
<dbReference type="InterPro" id="IPR003959">
    <property type="entry name" value="ATPase_AAA_core"/>
</dbReference>
<dbReference type="InterPro" id="IPR047854">
    <property type="entry name" value="RFC_lid"/>
</dbReference>
<feature type="compositionally biased region" description="Low complexity" evidence="11">
    <location>
        <begin position="389"/>
        <end position="399"/>
    </location>
</feature>
<evidence type="ECO:0000256" key="3">
    <source>
        <dbReference type="ARBA" id="ARBA00006116"/>
    </source>
</evidence>
<evidence type="ECO:0000313" key="14">
    <source>
        <dbReference type="Proteomes" id="UP000036987"/>
    </source>
</evidence>
<dbReference type="CDD" id="cd00009">
    <property type="entry name" value="AAA"/>
    <property type="match status" value="1"/>
</dbReference>
<dbReference type="AlphaFoldDB" id="A0A0K9Q2F4"/>
<evidence type="ECO:0000256" key="9">
    <source>
        <dbReference type="ARBA" id="ARBA00023242"/>
    </source>
</evidence>
<dbReference type="FunFam" id="1.10.8.60:FF:000021">
    <property type="entry name" value="Replication factor C subunit 1"/>
    <property type="match status" value="1"/>
</dbReference>
<organism evidence="13 14">
    <name type="scientific">Zostera marina</name>
    <name type="common">Eelgrass</name>
    <dbReference type="NCBI Taxonomy" id="29655"/>
    <lineage>
        <taxon>Eukaryota</taxon>
        <taxon>Viridiplantae</taxon>
        <taxon>Streptophyta</taxon>
        <taxon>Embryophyta</taxon>
        <taxon>Tracheophyta</taxon>
        <taxon>Spermatophyta</taxon>
        <taxon>Magnoliopsida</taxon>
        <taxon>Liliopsida</taxon>
        <taxon>Zosteraceae</taxon>
        <taxon>Zostera</taxon>
    </lineage>
</organism>
<dbReference type="Pfam" id="PF08519">
    <property type="entry name" value="RFC1"/>
    <property type="match status" value="1"/>
</dbReference>
<evidence type="ECO:0000256" key="2">
    <source>
        <dbReference type="ARBA" id="ARBA00004123"/>
    </source>
</evidence>
<dbReference type="OrthoDB" id="446168at2759"/>
<dbReference type="SUPFAM" id="SSF52113">
    <property type="entry name" value="BRCT domain"/>
    <property type="match status" value="1"/>
</dbReference>
<evidence type="ECO:0000259" key="12">
    <source>
        <dbReference type="PROSITE" id="PS50172"/>
    </source>
</evidence>
<dbReference type="InterPro" id="IPR036420">
    <property type="entry name" value="BRCT_dom_sf"/>
</dbReference>
<feature type="domain" description="BRCT" evidence="12">
    <location>
        <begin position="261"/>
        <end position="342"/>
    </location>
</feature>
<dbReference type="InterPro" id="IPR012178">
    <property type="entry name" value="RFC1"/>
</dbReference>
<dbReference type="Gene3D" id="3.40.50.10190">
    <property type="entry name" value="BRCT domain"/>
    <property type="match status" value="1"/>
</dbReference>
<dbReference type="GO" id="GO:0016887">
    <property type="term" value="F:ATP hydrolysis activity"/>
    <property type="evidence" value="ECO:0007669"/>
    <property type="project" value="InterPro"/>
</dbReference>
<dbReference type="GO" id="GO:0003677">
    <property type="term" value="F:DNA binding"/>
    <property type="evidence" value="ECO:0000318"/>
    <property type="project" value="GO_Central"/>
</dbReference>
<dbReference type="GO" id="GO:0003689">
    <property type="term" value="F:DNA clamp loader activity"/>
    <property type="evidence" value="ECO:0007669"/>
    <property type="project" value="UniProtKB-UniRule"/>
</dbReference>
<dbReference type="InterPro" id="IPR008921">
    <property type="entry name" value="DNA_pol3_clamp-load_cplx_C"/>
</dbReference>
<dbReference type="FunFam" id="3.40.50.300:FF:000773">
    <property type="entry name" value="Replication factor C subunit 1"/>
    <property type="match status" value="1"/>
</dbReference>
<feature type="compositionally biased region" description="Basic and acidic residues" evidence="11">
    <location>
        <begin position="245"/>
        <end position="259"/>
    </location>
</feature>
<dbReference type="FunFam" id="3.40.50.10190:FF:000001">
    <property type="entry name" value="Replication factor C subunit 1"/>
    <property type="match status" value="1"/>
</dbReference>
<evidence type="ECO:0000256" key="5">
    <source>
        <dbReference type="ARBA" id="ARBA00020401"/>
    </source>
</evidence>
<evidence type="ECO:0000256" key="6">
    <source>
        <dbReference type="ARBA" id="ARBA00022705"/>
    </source>
</evidence>
<keyword evidence="14" id="KW-1185">Reference proteome</keyword>
<comment type="subunit">
    <text evidence="4">Heterotetramer of subunits RFC2, RFC3, RFC4 and RFC5 that can form a complex with RFC1.</text>
</comment>
<keyword evidence="7 10" id="KW-0547">Nucleotide-binding</keyword>
<dbReference type="CDD" id="cd18140">
    <property type="entry name" value="HLD_clamp_RFC"/>
    <property type="match status" value="1"/>
</dbReference>
<dbReference type="EMBL" id="LFYR01000277">
    <property type="protein sequence ID" value="KMZ74605.1"/>
    <property type="molecule type" value="Genomic_DNA"/>
</dbReference>
<dbReference type="GO" id="GO:0005663">
    <property type="term" value="C:DNA replication factor C complex"/>
    <property type="evidence" value="ECO:0007669"/>
    <property type="project" value="InterPro"/>
</dbReference>
<dbReference type="Pfam" id="PF00004">
    <property type="entry name" value="AAA"/>
    <property type="match status" value="1"/>
</dbReference>
<evidence type="ECO:0000313" key="13">
    <source>
        <dbReference type="EMBL" id="KMZ74605.1"/>
    </source>
</evidence>